<dbReference type="EMBL" id="CP002770">
    <property type="protein sequence ID" value="AEG13665.1"/>
    <property type="molecule type" value="Genomic_DNA"/>
</dbReference>
<dbReference type="KEGG" id="dku:Desku_0015"/>
<dbReference type="SUPFAM" id="SSF46955">
    <property type="entry name" value="Putative DNA-binding domain"/>
    <property type="match status" value="1"/>
</dbReference>
<feature type="active site" description="O-(5'-phospho-DNA)-serine intermediate" evidence="4 5">
    <location>
        <position position="70"/>
    </location>
</feature>
<proteinExistence type="predicted"/>
<dbReference type="InterPro" id="IPR006118">
    <property type="entry name" value="Recombinase_CS"/>
</dbReference>
<dbReference type="AlphaFoldDB" id="A0AAU8P7Q6"/>
<name>A0AAU8P7Q6_DESK7</name>
<dbReference type="CDD" id="cd04762">
    <property type="entry name" value="HTH_MerR-trunc"/>
    <property type="match status" value="1"/>
</dbReference>
<accession>A0AAU8P7Q6</accession>
<evidence type="ECO:0000259" key="6">
    <source>
        <dbReference type="PROSITE" id="PS51736"/>
    </source>
</evidence>
<dbReference type="InterPro" id="IPR009061">
    <property type="entry name" value="DNA-bd_dom_put_sf"/>
</dbReference>
<gene>
    <name evidence="7" type="ordered locus">Desku_0015</name>
</gene>
<keyword evidence="1" id="KW-0229">DNA integration</keyword>
<evidence type="ECO:0000313" key="7">
    <source>
        <dbReference type="EMBL" id="AEG13665.1"/>
    </source>
</evidence>
<dbReference type="InterPro" id="IPR006119">
    <property type="entry name" value="Resolv_N"/>
</dbReference>
<protein>
    <submittedName>
        <fullName evidence="7">DNA binding domain protein, excisionase family</fullName>
    </submittedName>
</protein>
<dbReference type="RefSeq" id="WP_013821180.1">
    <property type="nucleotide sequence ID" value="NC_015573.1"/>
</dbReference>
<dbReference type="Pfam" id="PF00239">
    <property type="entry name" value="Resolvase"/>
    <property type="match status" value="1"/>
</dbReference>
<organism evidence="7 8">
    <name type="scientific">Desulfofundulus kuznetsovii (strain DSM 6115 / VKM B-1805 / 17)</name>
    <name type="common">Desulfotomaculum kuznetsovii</name>
    <dbReference type="NCBI Taxonomy" id="760568"/>
    <lineage>
        <taxon>Bacteria</taxon>
        <taxon>Bacillati</taxon>
        <taxon>Bacillota</taxon>
        <taxon>Clostridia</taxon>
        <taxon>Eubacteriales</taxon>
        <taxon>Peptococcaceae</taxon>
        <taxon>Desulfofundulus</taxon>
    </lineage>
</organism>
<dbReference type="InterPro" id="IPR041657">
    <property type="entry name" value="HTH_17"/>
</dbReference>
<dbReference type="InterPro" id="IPR048046">
    <property type="entry name" value="Transpos_IS607"/>
</dbReference>
<dbReference type="FunFam" id="3.40.50.1390:FF:000002">
    <property type="entry name" value="ORF1 in transposon ISC1904"/>
    <property type="match status" value="1"/>
</dbReference>
<keyword evidence="2" id="KW-0238">DNA-binding</keyword>
<evidence type="ECO:0000256" key="2">
    <source>
        <dbReference type="ARBA" id="ARBA00023125"/>
    </source>
</evidence>
<dbReference type="InterPro" id="IPR036162">
    <property type="entry name" value="Resolvase-like_N_sf"/>
</dbReference>
<evidence type="ECO:0000256" key="3">
    <source>
        <dbReference type="ARBA" id="ARBA00023172"/>
    </source>
</evidence>
<dbReference type="GO" id="GO:0003677">
    <property type="term" value="F:DNA binding"/>
    <property type="evidence" value="ECO:0007669"/>
    <property type="project" value="UniProtKB-KW"/>
</dbReference>
<evidence type="ECO:0000256" key="5">
    <source>
        <dbReference type="PROSITE-ProRule" id="PRU10137"/>
    </source>
</evidence>
<dbReference type="SMART" id="SM00857">
    <property type="entry name" value="Resolvase"/>
    <property type="match status" value="1"/>
</dbReference>
<dbReference type="PANTHER" id="PTHR36172:SF1">
    <property type="entry name" value="RESOLVASE-RELATED"/>
    <property type="match status" value="1"/>
</dbReference>
<dbReference type="Gene3D" id="1.10.287.2170">
    <property type="match status" value="1"/>
</dbReference>
<reference evidence="8" key="1">
    <citation type="submission" date="2011-05" db="EMBL/GenBank/DDBJ databases">
        <title>Complete sequence of Desulfotomaculum kuznetsovii DSM 6115.</title>
        <authorList>
            <person name="Lucas S."/>
            <person name="Han J."/>
            <person name="Lapidus A."/>
            <person name="Cheng J.-F."/>
            <person name="Goodwin L."/>
            <person name="Pitluck S."/>
            <person name="Peters L."/>
            <person name="Mikhailova N."/>
            <person name="Lu M."/>
            <person name="Saunders E."/>
            <person name="Han C."/>
            <person name="Tapia R."/>
            <person name="Land M."/>
            <person name="Hauser L."/>
            <person name="Kyrpides N."/>
            <person name="Ivanova N."/>
            <person name="Pagani I."/>
            <person name="Nazina T."/>
            <person name="Ivanova A."/>
            <person name="Parshina S."/>
            <person name="Kuever J."/>
            <person name="Muyzer G."/>
            <person name="Plugge C."/>
            <person name="Stams A."/>
            <person name="Woyke T."/>
        </authorList>
    </citation>
    <scope>NUCLEOTIDE SEQUENCE [LARGE SCALE GENOMIC DNA]</scope>
    <source>
        <strain evidence="8">DSM 6115 / VKM B-1805 / 17</strain>
    </source>
</reference>
<dbReference type="PROSITE" id="PS51736">
    <property type="entry name" value="RECOMBINASES_3"/>
    <property type="match status" value="1"/>
</dbReference>
<dbReference type="SUPFAM" id="SSF53041">
    <property type="entry name" value="Resolvase-like"/>
    <property type="match status" value="1"/>
</dbReference>
<dbReference type="NCBIfam" id="NF033518">
    <property type="entry name" value="transpos_IS607"/>
    <property type="match status" value="1"/>
</dbReference>
<dbReference type="Gene3D" id="1.10.1660.10">
    <property type="match status" value="1"/>
</dbReference>
<evidence type="ECO:0000256" key="4">
    <source>
        <dbReference type="PIRSR" id="PIRSR606118-50"/>
    </source>
</evidence>
<dbReference type="InterPro" id="IPR051491">
    <property type="entry name" value="Recombinase/Transposase-rel"/>
</dbReference>
<dbReference type="Proteomes" id="UP000009229">
    <property type="component" value="Chromosome"/>
</dbReference>
<keyword evidence="8" id="KW-1185">Reference proteome</keyword>
<dbReference type="PROSITE" id="PS00397">
    <property type="entry name" value="RECOMBINASES_1"/>
    <property type="match status" value="1"/>
</dbReference>
<dbReference type="GO" id="GO:0000150">
    <property type="term" value="F:DNA strand exchange activity"/>
    <property type="evidence" value="ECO:0007669"/>
    <property type="project" value="InterPro"/>
</dbReference>
<sequence>MEKLYPMHEAMRILGVSLKTLQRWDKAGKIKIVRTPGGRRRVPESEIRRLLGEKEPVSAGRVLAIYARVSSHEQKAKGDLGRQVELVRKKFDHRLFDDILVVTDVSSGLNDRRKGLLKLMQLAREGKITDLAVSYKDRLTRFGFNYLKTYFESYGVKIHVVNVEEDKKTVYEELVEDLLSIVTSFSGKLYGIRSKKKEEVTSKIREVIENAGYLPDENR</sequence>
<evidence type="ECO:0000256" key="1">
    <source>
        <dbReference type="ARBA" id="ARBA00022908"/>
    </source>
</evidence>
<feature type="domain" description="Resolvase/invertase-type recombinase catalytic" evidence="6">
    <location>
        <begin position="62"/>
        <end position="219"/>
    </location>
</feature>
<evidence type="ECO:0000313" key="8">
    <source>
        <dbReference type="Proteomes" id="UP000009229"/>
    </source>
</evidence>
<dbReference type="GO" id="GO:0015074">
    <property type="term" value="P:DNA integration"/>
    <property type="evidence" value="ECO:0007669"/>
    <property type="project" value="UniProtKB-KW"/>
</dbReference>
<keyword evidence="3" id="KW-0233">DNA recombination</keyword>
<dbReference type="Pfam" id="PF12728">
    <property type="entry name" value="HTH_17"/>
    <property type="match status" value="1"/>
</dbReference>
<dbReference type="Gene3D" id="3.40.50.1390">
    <property type="entry name" value="Resolvase, N-terminal catalytic domain"/>
    <property type="match status" value="1"/>
</dbReference>
<dbReference type="PANTHER" id="PTHR36172">
    <property type="match status" value="1"/>
</dbReference>